<organism evidence="1 2">
    <name type="scientific">Armillaria borealis</name>
    <dbReference type="NCBI Taxonomy" id="47425"/>
    <lineage>
        <taxon>Eukaryota</taxon>
        <taxon>Fungi</taxon>
        <taxon>Dikarya</taxon>
        <taxon>Basidiomycota</taxon>
        <taxon>Agaricomycotina</taxon>
        <taxon>Agaricomycetes</taxon>
        <taxon>Agaricomycetidae</taxon>
        <taxon>Agaricales</taxon>
        <taxon>Marasmiineae</taxon>
        <taxon>Physalacriaceae</taxon>
        <taxon>Armillaria</taxon>
    </lineage>
</organism>
<evidence type="ECO:0000313" key="1">
    <source>
        <dbReference type="EMBL" id="KAK0421623.1"/>
    </source>
</evidence>
<dbReference type="AlphaFoldDB" id="A0AA39M5L1"/>
<name>A0AA39M5L1_9AGAR</name>
<sequence length="112" mass="12663">MSAIWAPKFNDRPVVATAASNSLRKLLVESWSKSDAYELAEAVVQLQLKNWEESEQELKKKSDSLEILGLDFGRVQYQNALGEYPEKDSESIIEAVRESPTVDNGFLNDVWT</sequence>
<comment type="caution">
    <text evidence="1">The sequence shown here is derived from an EMBL/GenBank/DDBJ whole genome shotgun (WGS) entry which is preliminary data.</text>
</comment>
<dbReference type="EMBL" id="JAUEPT010000413">
    <property type="protein sequence ID" value="KAK0421623.1"/>
    <property type="molecule type" value="Genomic_DNA"/>
</dbReference>
<evidence type="ECO:0000313" key="2">
    <source>
        <dbReference type="Proteomes" id="UP001175226"/>
    </source>
</evidence>
<reference evidence="1" key="1">
    <citation type="submission" date="2023-06" db="EMBL/GenBank/DDBJ databases">
        <authorList>
            <consortium name="Lawrence Berkeley National Laboratory"/>
            <person name="Ahrendt S."/>
            <person name="Sahu N."/>
            <person name="Indic B."/>
            <person name="Wong-Bajracharya J."/>
            <person name="Merenyi Z."/>
            <person name="Ke H.-M."/>
            <person name="Monk M."/>
            <person name="Kocsube S."/>
            <person name="Drula E."/>
            <person name="Lipzen A."/>
            <person name="Balint B."/>
            <person name="Henrissat B."/>
            <person name="Andreopoulos B."/>
            <person name="Martin F.M."/>
            <person name="Harder C.B."/>
            <person name="Rigling D."/>
            <person name="Ford K.L."/>
            <person name="Foster G.D."/>
            <person name="Pangilinan J."/>
            <person name="Papanicolaou A."/>
            <person name="Barry K."/>
            <person name="LaButti K."/>
            <person name="Viragh M."/>
            <person name="Koriabine M."/>
            <person name="Yan M."/>
            <person name="Riley R."/>
            <person name="Champramary S."/>
            <person name="Plett K.L."/>
            <person name="Tsai I.J."/>
            <person name="Slot J."/>
            <person name="Sipos G."/>
            <person name="Plett J."/>
            <person name="Nagy L.G."/>
            <person name="Grigoriev I.V."/>
        </authorList>
    </citation>
    <scope>NUCLEOTIDE SEQUENCE</scope>
    <source>
        <strain evidence="1">FPL87.14</strain>
    </source>
</reference>
<dbReference type="Proteomes" id="UP001175226">
    <property type="component" value="Unassembled WGS sequence"/>
</dbReference>
<keyword evidence="2" id="KW-1185">Reference proteome</keyword>
<protein>
    <submittedName>
        <fullName evidence="1">Uncharacterized protein</fullName>
    </submittedName>
</protein>
<proteinExistence type="predicted"/>
<gene>
    <name evidence="1" type="ORF">EV421DRAFT_1916196</name>
</gene>
<accession>A0AA39M5L1</accession>